<keyword evidence="4" id="KW-1185">Reference proteome</keyword>
<dbReference type="Proteomes" id="UP000620133">
    <property type="component" value="Chromosome"/>
</dbReference>
<evidence type="ECO:0000259" key="2">
    <source>
        <dbReference type="Pfam" id="PF20578"/>
    </source>
</evidence>
<dbReference type="InterPro" id="IPR046780">
    <property type="entry name" value="aBig_2"/>
</dbReference>
<dbReference type="PROSITE" id="PS51257">
    <property type="entry name" value="PROKAR_LIPOPROTEIN"/>
    <property type="match status" value="1"/>
</dbReference>
<evidence type="ECO:0000256" key="1">
    <source>
        <dbReference type="SAM" id="SignalP"/>
    </source>
</evidence>
<gene>
    <name evidence="3" type="ORF">MPAN_017570</name>
</gene>
<feature type="signal peptide" evidence="1">
    <location>
        <begin position="1"/>
        <end position="26"/>
    </location>
</feature>
<dbReference type="KEGG" id="manr:MPAN_017570"/>
<feature type="domain" description="Atrophied bacterial Ig" evidence="2">
    <location>
        <begin position="148"/>
        <end position="203"/>
    </location>
</feature>
<sequence length="229" mass="24076">MKSKRFNLSKVLLTFMFMMLSAVVLVACGDTDQDLVDQALETIAVTYSSGDTQDSVTKNLILPETIGEISVSWASGNTAVISNAGVVTRPAVDTEVVLTATLTLGDVSETYSVTVTVIAAVVVIDPLDALDAIVITGTTLEMVGSVYETTTDIVLPATALGLNITWTTSNATYVAINGSVTRPNFGIADQVVTLTATIGGEEATFLIKVLAFTEKPVSQILDEAKTALY</sequence>
<feature type="domain" description="Atrophied bacterial Ig" evidence="2">
    <location>
        <begin position="36"/>
        <end position="119"/>
    </location>
</feature>
<evidence type="ECO:0000313" key="3">
    <source>
        <dbReference type="EMBL" id="BCR36864.1"/>
    </source>
</evidence>
<dbReference type="AlphaFoldDB" id="A0A7R7ZHB3"/>
<organism evidence="3 4">
    <name type="scientific">Mariniplasma anaerobium</name>
    <dbReference type="NCBI Taxonomy" id="2735436"/>
    <lineage>
        <taxon>Bacteria</taxon>
        <taxon>Bacillati</taxon>
        <taxon>Mycoplasmatota</taxon>
        <taxon>Mollicutes</taxon>
        <taxon>Acholeplasmatales</taxon>
        <taxon>Acholeplasmataceae</taxon>
        <taxon>Mariniplasma</taxon>
    </lineage>
</organism>
<feature type="chain" id="PRO_5031437526" description="Atrophied bacterial Ig domain-containing protein" evidence="1">
    <location>
        <begin position="27"/>
        <end position="229"/>
    </location>
</feature>
<protein>
    <recommendedName>
        <fullName evidence="2">Atrophied bacterial Ig domain-containing protein</fullName>
    </recommendedName>
</protein>
<name>A0A7R7ZHB3_9MOLU</name>
<evidence type="ECO:0000313" key="4">
    <source>
        <dbReference type="Proteomes" id="UP000620133"/>
    </source>
</evidence>
<keyword evidence="1" id="KW-0732">Signal</keyword>
<dbReference type="RefSeq" id="WP_231756774.1">
    <property type="nucleotide sequence ID" value="NZ_AP024412.1"/>
</dbReference>
<proteinExistence type="predicted"/>
<dbReference type="Pfam" id="PF20578">
    <property type="entry name" value="aBig_2"/>
    <property type="match status" value="2"/>
</dbReference>
<dbReference type="EMBL" id="AP024412">
    <property type="protein sequence ID" value="BCR36864.1"/>
    <property type="molecule type" value="Genomic_DNA"/>
</dbReference>
<reference evidence="3" key="1">
    <citation type="submission" date="2021-01" db="EMBL/GenBank/DDBJ databases">
        <title>Draft genome sequence of Acholeplasmataceae bacterium strain Mahy22.</title>
        <authorList>
            <person name="Watanabe M."/>
            <person name="Kojima H."/>
            <person name="Fukui M."/>
        </authorList>
    </citation>
    <scope>NUCLEOTIDE SEQUENCE</scope>
    <source>
        <strain evidence="3">Mahy22</strain>
    </source>
</reference>
<accession>A0A7R7ZHB3</accession>